<dbReference type="EMBL" id="MTKS01000225">
    <property type="protein sequence ID" value="RWX51035.1"/>
    <property type="molecule type" value="Genomic_DNA"/>
</dbReference>
<dbReference type="AlphaFoldDB" id="A0A444JD63"/>
<evidence type="ECO:0000259" key="1">
    <source>
        <dbReference type="Pfam" id="PF12476"/>
    </source>
</evidence>
<evidence type="ECO:0000313" key="3">
    <source>
        <dbReference type="EMBL" id="RWX51035.1"/>
    </source>
</evidence>
<dbReference type="GO" id="GO:0016887">
    <property type="term" value="F:ATP hydrolysis activity"/>
    <property type="evidence" value="ECO:0007669"/>
    <property type="project" value="InterPro"/>
</dbReference>
<dbReference type="InterPro" id="IPR003959">
    <property type="entry name" value="ATPase_AAA_core"/>
</dbReference>
<dbReference type="Pfam" id="PF13304">
    <property type="entry name" value="AAA_21"/>
    <property type="match status" value="1"/>
</dbReference>
<protein>
    <recommendedName>
        <fullName evidence="5">AAA ATPase domain-containing protein</fullName>
    </recommendedName>
</protein>
<dbReference type="PANTHER" id="PTHR43581:SF2">
    <property type="entry name" value="EXCINUCLEASE ATPASE SUBUNIT"/>
    <property type="match status" value="1"/>
</dbReference>
<dbReference type="SUPFAM" id="SSF52540">
    <property type="entry name" value="P-loop containing nucleoside triphosphate hydrolases"/>
    <property type="match status" value="1"/>
</dbReference>
<dbReference type="Proteomes" id="UP000288892">
    <property type="component" value="Unassembled WGS sequence"/>
</dbReference>
<dbReference type="Pfam" id="PF12476">
    <property type="entry name" value="DUF3696"/>
    <property type="match status" value="1"/>
</dbReference>
<evidence type="ECO:0000259" key="2">
    <source>
        <dbReference type="Pfam" id="PF13304"/>
    </source>
</evidence>
<comment type="caution">
    <text evidence="3">The sequence shown here is derived from an EMBL/GenBank/DDBJ whole genome shotgun (WGS) entry which is preliminary data.</text>
</comment>
<reference evidence="3 4" key="1">
    <citation type="submission" date="2017-01" db="EMBL/GenBank/DDBJ databases">
        <title>The cable genome- insights into the physiology and evolution of filamentous bacteria capable of sulfide oxidation via long distance electron transfer.</title>
        <authorList>
            <person name="Schreiber L."/>
            <person name="Bjerg J.T."/>
            <person name="Boggild A."/>
            <person name="Van De Vossenberg J."/>
            <person name="Meysman F."/>
            <person name="Nielsen L.P."/>
            <person name="Schramm A."/>
            <person name="Kjeldsen K.U."/>
        </authorList>
    </citation>
    <scope>NUCLEOTIDE SEQUENCE [LARGE SCALE GENOMIC DNA]</scope>
    <source>
        <strain evidence="3">A5</strain>
    </source>
</reference>
<feature type="non-terminal residue" evidence="3">
    <location>
        <position position="1"/>
    </location>
</feature>
<dbReference type="Gene3D" id="3.40.50.300">
    <property type="entry name" value="P-loop containing nucleotide triphosphate hydrolases"/>
    <property type="match status" value="1"/>
</dbReference>
<feature type="domain" description="ATPase AAA-type core" evidence="2">
    <location>
        <begin position="11"/>
        <end position="136"/>
    </location>
</feature>
<dbReference type="PANTHER" id="PTHR43581">
    <property type="entry name" value="ATP/GTP PHOSPHATASE"/>
    <property type="match status" value="1"/>
</dbReference>
<organism evidence="3 4">
    <name type="scientific">Candidatus Electrothrix marina</name>
    <dbReference type="NCBI Taxonomy" id="1859130"/>
    <lineage>
        <taxon>Bacteria</taxon>
        <taxon>Pseudomonadati</taxon>
        <taxon>Thermodesulfobacteriota</taxon>
        <taxon>Desulfobulbia</taxon>
        <taxon>Desulfobulbales</taxon>
        <taxon>Desulfobulbaceae</taxon>
        <taxon>Candidatus Electrothrix</taxon>
    </lineage>
</organism>
<dbReference type="InterPro" id="IPR022532">
    <property type="entry name" value="DUF3696"/>
</dbReference>
<evidence type="ECO:0008006" key="5">
    <source>
        <dbReference type="Google" id="ProtNLM"/>
    </source>
</evidence>
<dbReference type="InterPro" id="IPR051396">
    <property type="entry name" value="Bact_Antivir_Def_Nuclease"/>
</dbReference>
<feature type="domain" description="DUF3696" evidence="1">
    <location>
        <begin position="148"/>
        <end position="193"/>
    </location>
</feature>
<name>A0A444JD63_9BACT</name>
<dbReference type="InterPro" id="IPR027417">
    <property type="entry name" value="P-loop_NTPase"/>
</dbReference>
<accession>A0A444JD63</accession>
<proteinExistence type="predicted"/>
<keyword evidence="4" id="KW-1185">Reference proteome</keyword>
<dbReference type="GO" id="GO:0005524">
    <property type="term" value="F:ATP binding"/>
    <property type="evidence" value="ECO:0007669"/>
    <property type="project" value="InterPro"/>
</dbReference>
<sequence length="209" mass="23782">DALLAAKARNELRSLGYRKKRKPFEEIIAYWLKELGLISEFKVLEIAEDSNLYKVQIRKDAHSAPVLITDVGFGLSQFLPVLVLLYYVPENSIVLLEQPEIHLHPAVQSGLADVIINAVMTRKIQVIVESHSEHLLRRLQRRVAEEEIQHTDISLYFSQSKSGTSTITPLELNLFGEISNWPKDFFGDEFGEVAATRKAGIRRKMNAQE</sequence>
<evidence type="ECO:0000313" key="4">
    <source>
        <dbReference type="Proteomes" id="UP000288892"/>
    </source>
</evidence>
<gene>
    <name evidence="3" type="ORF">VU01_12255</name>
</gene>